<dbReference type="SUPFAM" id="SSF101576">
    <property type="entry name" value="Supernatant protein factor (SPF), C-terminal domain"/>
    <property type="match status" value="1"/>
</dbReference>
<reference evidence="7 8" key="1">
    <citation type="submission" date="2016-07" db="EMBL/GenBank/DDBJ databases">
        <title>Pervasive Adenine N6-methylation of Active Genes in Fungi.</title>
        <authorList>
            <consortium name="DOE Joint Genome Institute"/>
            <person name="Mondo S.J."/>
            <person name="Dannebaum R.O."/>
            <person name="Kuo R.C."/>
            <person name="Labutti K."/>
            <person name="Haridas S."/>
            <person name="Kuo A."/>
            <person name="Salamov A."/>
            <person name="Ahrendt S.R."/>
            <person name="Lipzen A."/>
            <person name="Sullivan W."/>
            <person name="Andreopoulos W.B."/>
            <person name="Clum A."/>
            <person name="Lindquist E."/>
            <person name="Daum C."/>
            <person name="Ramamoorthy G.K."/>
            <person name="Gryganskyi A."/>
            <person name="Culley D."/>
            <person name="Magnuson J.K."/>
            <person name="James T.Y."/>
            <person name="O'Malley M.A."/>
            <person name="Stajich J.E."/>
            <person name="Spatafora J.W."/>
            <person name="Visel A."/>
            <person name="Grigoriev I.V."/>
        </authorList>
    </citation>
    <scope>NUCLEOTIDE SEQUENCE [LARGE SCALE GENOMIC DNA]</scope>
    <source>
        <strain evidence="7 8">NRRL 1336</strain>
    </source>
</reference>
<feature type="compositionally biased region" description="Low complexity" evidence="5">
    <location>
        <begin position="404"/>
        <end position="432"/>
    </location>
</feature>
<proteinExistence type="inferred from homology"/>
<dbReference type="GO" id="GO:0032541">
    <property type="term" value="C:cortical endoplasmic reticulum"/>
    <property type="evidence" value="ECO:0007669"/>
    <property type="project" value="TreeGrafter"/>
</dbReference>
<keyword evidence="2" id="KW-0813">Transport</keyword>
<keyword evidence="8" id="KW-1185">Reference proteome</keyword>
<dbReference type="Gene3D" id="2.30.29.30">
    <property type="entry name" value="Pleckstrin-homology domain (PH domain)/Phosphotyrosine-binding domain (PTB)"/>
    <property type="match status" value="1"/>
</dbReference>
<feature type="compositionally biased region" description="Acidic residues" evidence="5">
    <location>
        <begin position="334"/>
        <end position="353"/>
    </location>
</feature>
<evidence type="ECO:0000313" key="7">
    <source>
        <dbReference type="EMBL" id="ORZ11209.1"/>
    </source>
</evidence>
<feature type="region of interest" description="Disordered" evidence="5">
    <location>
        <begin position="404"/>
        <end position="493"/>
    </location>
</feature>
<dbReference type="InterPro" id="IPR011993">
    <property type="entry name" value="PH-like_dom_sf"/>
</dbReference>
<dbReference type="PANTHER" id="PTHR10972:SF203">
    <property type="entry name" value="OXYSTEROL-BINDING PROTEIN HOMOLOG 3"/>
    <property type="match status" value="1"/>
</dbReference>
<dbReference type="Proteomes" id="UP000193560">
    <property type="component" value="Unassembled WGS sequence"/>
</dbReference>
<feature type="domain" description="PH" evidence="6">
    <location>
        <begin position="206"/>
        <end position="298"/>
    </location>
</feature>
<feature type="region of interest" description="Disordered" evidence="5">
    <location>
        <begin position="320"/>
        <end position="367"/>
    </location>
</feature>
<evidence type="ECO:0000256" key="2">
    <source>
        <dbReference type="ARBA" id="ARBA00022448"/>
    </source>
</evidence>
<dbReference type="SMART" id="SM00233">
    <property type="entry name" value="PH"/>
    <property type="match status" value="1"/>
</dbReference>
<dbReference type="InterPro" id="IPR001849">
    <property type="entry name" value="PH_domain"/>
</dbReference>
<dbReference type="Pfam" id="PF01237">
    <property type="entry name" value="Oxysterol_BP"/>
    <property type="match status" value="1"/>
</dbReference>
<organism evidence="7 8">
    <name type="scientific">Absidia repens</name>
    <dbReference type="NCBI Taxonomy" id="90262"/>
    <lineage>
        <taxon>Eukaryota</taxon>
        <taxon>Fungi</taxon>
        <taxon>Fungi incertae sedis</taxon>
        <taxon>Mucoromycota</taxon>
        <taxon>Mucoromycotina</taxon>
        <taxon>Mucoromycetes</taxon>
        <taxon>Mucorales</taxon>
        <taxon>Cunninghamellaceae</taxon>
        <taxon>Absidia</taxon>
    </lineage>
</organism>
<dbReference type="SUPFAM" id="SSF50729">
    <property type="entry name" value="PH domain-like"/>
    <property type="match status" value="1"/>
</dbReference>
<protein>
    <submittedName>
        <fullName evidence="7">Oxysterol-binding protein-domain-containing protein</fullName>
    </submittedName>
</protein>
<dbReference type="GO" id="GO:0097038">
    <property type="term" value="C:perinuclear endoplasmic reticulum"/>
    <property type="evidence" value="ECO:0007669"/>
    <property type="project" value="TreeGrafter"/>
</dbReference>
<keyword evidence="3" id="KW-0445">Lipid transport</keyword>
<feature type="compositionally biased region" description="Polar residues" evidence="5">
    <location>
        <begin position="441"/>
        <end position="456"/>
    </location>
</feature>
<dbReference type="GO" id="GO:0120009">
    <property type="term" value="P:intermembrane lipid transfer"/>
    <property type="evidence" value="ECO:0007669"/>
    <property type="project" value="UniProtKB-ARBA"/>
</dbReference>
<dbReference type="GO" id="GO:0034727">
    <property type="term" value="P:piecemeal microautophagy of the nucleus"/>
    <property type="evidence" value="ECO:0007669"/>
    <property type="project" value="TreeGrafter"/>
</dbReference>
<dbReference type="Pfam" id="PF15409">
    <property type="entry name" value="PH_8"/>
    <property type="match status" value="1"/>
</dbReference>
<dbReference type="GO" id="GO:0006897">
    <property type="term" value="P:endocytosis"/>
    <property type="evidence" value="ECO:0007669"/>
    <property type="project" value="TreeGrafter"/>
</dbReference>
<dbReference type="Gene3D" id="2.40.160.120">
    <property type="match status" value="1"/>
</dbReference>
<evidence type="ECO:0000313" key="8">
    <source>
        <dbReference type="Proteomes" id="UP000193560"/>
    </source>
</evidence>
<name>A0A1X2I7W1_9FUNG</name>
<dbReference type="STRING" id="90262.A0A1X2I7W1"/>
<dbReference type="InterPro" id="IPR037239">
    <property type="entry name" value="OSBP_sf"/>
</dbReference>
<evidence type="ECO:0000259" key="6">
    <source>
        <dbReference type="PROSITE" id="PS50003"/>
    </source>
</evidence>
<evidence type="ECO:0000256" key="4">
    <source>
        <dbReference type="ARBA" id="ARBA00023121"/>
    </source>
</evidence>
<dbReference type="InterPro" id="IPR036598">
    <property type="entry name" value="GOLD_dom_sf"/>
</dbReference>
<dbReference type="AlphaFoldDB" id="A0A1X2I7W1"/>
<accession>A0A1X2I7W1</accession>
<feature type="compositionally biased region" description="Low complexity" evidence="5">
    <location>
        <begin position="94"/>
        <end position="111"/>
    </location>
</feature>
<dbReference type="InterPro" id="IPR000648">
    <property type="entry name" value="Oxysterol-bd"/>
</dbReference>
<feature type="region of interest" description="Disordered" evidence="5">
    <location>
        <begin position="52"/>
        <end position="118"/>
    </location>
</feature>
<feature type="region of interest" description="Disordered" evidence="5">
    <location>
        <begin position="988"/>
        <end position="1010"/>
    </location>
</feature>
<keyword evidence="4" id="KW-0446">Lipid-binding</keyword>
<dbReference type="PANTHER" id="PTHR10972">
    <property type="entry name" value="OXYSTEROL-BINDING PROTEIN-RELATED"/>
    <property type="match status" value="1"/>
</dbReference>
<dbReference type="EMBL" id="MCGE01000022">
    <property type="protein sequence ID" value="ORZ11209.1"/>
    <property type="molecule type" value="Genomic_DNA"/>
</dbReference>
<dbReference type="GO" id="GO:0006887">
    <property type="term" value="P:exocytosis"/>
    <property type="evidence" value="ECO:0007669"/>
    <property type="project" value="TreeGrafter"/>
</dbReference>
<evidence type="ECO:0000256" key="5">
    <source>
        <dbReference type="SAM" id="MobiDB-lite"/>
    </source>
</evidence>
<feature type="compositionally biased region" description="Polar residues" evidence="5">
    <location>
        <begin position="603"/>
        <end position="622"/>
    </location>
</feature>
<sequence>MFQEIQIQPRDVYEHFVYVQRPGTTLHWSFTTRKKNIHFGLFWRVGPPMTTTTSQNDYKRQSSFHEPRPSFGSLSSTIEPLAPTNELHHQQHRQTGTDTNGQQQQQQLLTNSKGKRNSLTHNTALQQHRRKSTASMHLFENKFQEIIPIGHTHSSEEQIRGSYTVSEPGNCVLIFDNTTSINTSKILRFTVTSDEPIQENTKLNRSHDMAGYLLKKRRKRMQGWAKRWFELLPNGTLSYSVAPGGIKRGSIQITMTMITIYPKQRTIHLDTGTTVYHLKALTKEDFDKWVDEFRRQRAISHRDKNAGIMVDGAWLLPDNRYRLTPKPTNQRQNEDEDDLEEDDDDDDDDDDDNGSDRRGNIFGAGEDSVAYFEQSQQHLEQDFRRMAHDLETLSIGLQNMKRTWSGGTSATHSTTGNTSSVSSSPASSPTTNSKRRFTFRRGSTQPPSSAHPLSSNQGGGGISSSISATLPNPQQQLLDFPDSSSSTSSSTYHQATSAGATTFDSLMESLQYVIDLRNSMELEYGKQQQHWLKWKKRQRYGSPLYHPQRSEFGTPRSLSFYSYHSSNHSDLYYDAEEFEMTLDEDDDADLVEEQYDVDDTSSLEEPQNNDVDSLVSNSTTIKPQPSSLQPPSSPLPGRRSAPAINIQRRTVLPHPVAGKNVNLLSLLRKNIGKDLSTITMPISLNEPLNLLQRLCEELESSDLLDKANQLEDPLDRLMYVAIFSISGFASSQYRIGRKFWNPLLFETYECLRPDKGFRFVSEKVSHRPNIMACHAESDNFTFWQSTEGSTKFWGKSMEFISEGTVNVKLPKHDDHFTYTKPTSHMRNMLFGTRYLEHLGQTKVTNHTTGDYAVVTFKEARRNGGDSGYYFGSGGAQWERNEVEVLFYTSNSTPSVPVRKVVGKWSQSLSQDLGDQQYKLLWQVQPPTVDHPADYYGFTQFCMELNETTSLEKGHLPPTDTRLRPDQYLFEKGDVDQAEKEKERVEVLQRERRSHNEASGTTPTPFWFRPNAQDPTQWEYKGGYWEARTSGQWPNGTPVLW</sequence>
<evidence type="ECO:0000256" key="3">
    <source>
        <dbReference type="ARBA" id="ARBA00023055"/>
    </source>
</evidence>
<feature type="compositionally biased region" description="Polar residues" evidence="5">
    <location>
        <begin position="468"/>
        <end position="477"/>
    </location>
</feature>
<dbReference type="GO" id="GO:0030011">
    <property type="term" value="P:maintenance of cell polarity"/>
    <property type="evidence" value="ECO:0007669"/>
    <property type="project" value="TreeGrafter"/>
</dbReference>
<dbReference type="PROSITE" id="PS50003">
    <property type="entry name" value="PH_DOMAIN"/>
    <property type="match status" value="1"/>
</dbReference>
<dbReference type="InterPro" id="IPR041680">
    <property type="entry name" value="PH_8"/>
</dbReference>
<dbReference type="GO" id="GO:0035621">
    <property type="term" value="P:ER to Golgi ceramide transport"/>
    <property type="evidence" value="ECO:0007669"/>
    <property type="project" value="TreeGrafter"/>
</dbReference>
<feature type="compositionally biased region" description="Low complexity" evidence="5">
    <location>
        <begin position="623"/>
        <end position="640"/>
    </location>
</feature>
<evidence type="ECO:0000256" key="1">
    <source>
        <dbReference type="ARBA" id="ARBA00008842"/>
    </source>
</evidence>
<feature type="region of interest" description="Disordered" evidence="5">
    <location>
        <begin position="598"/>
        <end position="640"/>
    </location>
</feature>
<comment type="caution">
    <text evidence="7">The sequence shown here is derived from an EMBL/GenBank/DDBJ whole genome shotgun (WGS) entry which is preliminary data.</text>
</comment>
<dbReference type="Gene3D" id="2.60.120.680">
    <property type="entry name" value="GOLD domain"/>
    <property type="match status" value="1"/>
</dbReference>
<dbReference type="GO" id="GO:0005829">
    <property type="term" value="C:cytosol"/>
    <property type="evidence" value="ECO:0007669"/>
    <property type="project" value="TreeGrafter"/>
</dbReference>
<comment type="similarity">
    <text evidence="1">Belongs to the OSBP family.</text>
</comment>
<gene>
    <name evidence="7" type="ORF">BCR42DRAFT_421755</name>
</gene>
<dbReference type="GO" id="GO:0032934">
    <property type="term" value="F:sterol binding"/>
    <property type="evidence" value="ECO:0007669"/>
    <property type="project" value="TreeGrafter"/>
</dbReference>
<dbReference type="GO" id="GO:0005886">
    <property type="term" value="C:plasma membrane"/>
    <property type="evidence" value="ECO:0007669"/>
    <property type="project" value="TreeGrafter"/>
</dbReference>
<feature type="compositionally biased region" description="Basic and acidic residues" evidence="5">
    <location>
        <begin position="57"/>
        <end position="68"/>
    </location>
</feature>
<dbReference type="SUPFAM" id="SSF144000">
    <property type="entry name" value="Oxysterol-binding protein-like"/>
    <property type="match status" value="1"/>
</dbReference>
<dbReference type="OrthoDB" id="1854502at2759"/>
<dbReference type="FunFam" id="2.40.160.120:FF:000001">
    <property type="entry name" value="Oxysterol-binding protein"/>
    <property type="match status" value="1"/>
</dbReference>
<dbReference type="Gene3D" id="3.30.70.3490">
    <property type="match status" value="1"/>
</dbReference>